<feature type="active site" description="Proton donor" evidence="4">
    <location>
        <position position="248"/>
    </location>
</feature>
<dbReference type="GO" id="GO:0046872">
    <property type="term" value="F:metal ion binding"/>
    <property type="evidence" value="ECO:0007669"/>
    <property type="project" value="UniProtKB-KW"/>
</dbReference>
<evidence type="ECO:0000313" key="10">
    <source>
        <dbReference type="WBParaSite" id="maker-uti_cns_0002668-snap-gene-0.2-mRNA-1"/>
    </source>
</evidence>
<dbReference type="InterPro" id="IPR036971">
    <property type="entry name" value="PDEase_catalytic_dom_sf"/>
</dbReference>
<feature type="binding site" evidence="6">
    <location>
        <position position="252"/>
    </location>
    <ligand>
        <name>Zn(2+)</name>
        <dbReference type="ChEBI" id="CHEBI:29105"/>
        <label>1</label>
    </ligand>
</feature>
<feature type="binding site" evidence="6">
    <location>
        <position position="289"/>
    </location>
    <ligand>
        <name>Zn(2+)</name>
        <dbReference type="ChEBI" id="CHEBI:29105"/>
        <label>2</label>
    </ligand>
</feature>
<dbReference type="PANTHER" id="PTHR11347">
    <property type="entry name" value="CYCLIC NUCLEOTIDE PHOSPHODIESTERASE"/>
    <property type="match status" value="1"/>
</dbReference>
<name>A0A1I8GQI4_9PLAT</name>
<proteinExistence type="inferred from homology"/>
<evidence type="ECO:0000313" key="9">
    <source>
        <dbReference type="Proteomes" id="UP000095280"/>
    </source>
</evidence>
<dbReference type="EC" id="3.1.4.-" evidence="7"/>
<feature type="binding site" evidence="6">
    <location>
        <position position="289"/>
    </location>
    <ligand>
        <name>Zn(2+)</name>
        <dbReference type="ChEBI" id="CHEBI:29105"/>
        <label>1</label>
    </ligand>
</feature>
<dbReference type="InterPro" id="IPR013706">
    <property type="entry name" value="PDE1_N"/>
</dbReference>
<protein>
    <recommendedName>
        <fullName evidence="7">Phosphodiesterase</fullName>
        <ecNumber evidence="7">3.1.4.-</ecNumber>
    </recommendedName>
</protein>
<dbReference type="PROSITE" id="PS00126">
    <property type="entry name" value="PDEASE_I_1"/>
    <property type="match status" value="1"/>
</dbReference>
<dbReference type="PRINTS" id="PR00387">
    <property type="entry name" value="PDIESTERASE1"/>
</dbReference>
<dbReference type="SUPFAM" id="SSF109604">
    <property type="entry name" value="HD-domain/PDEase-like"/>
    <property type="match status" value="1"/>
</dbReference>
<dbReference type="SMART" id="SM00471">
    <property type="entry name" value="HDc"/>
    <property type="match status" value="1"/>
</dbReference>
<dbReference type="CDD" id="cd00077">
    <property type="entry name" value="HDc"/>
    <property type="match status" value="1"/>
</dbReference>
<dbReference type="InterPro" id="IPR003607">
    <property type="entry name" value="HD/PDEase_dom"/>
</dbReference>
<comment type="cofactor">
    <cofactor evidence="7">
        <name>a divalent metal cation</name>
        <dbReference type="ChEBI" id="CHEBI:60240"/>
    </cofactor>
    <text evidence="7">Binds 2 divalent metal cations per subunit. Site 1 may preferentially bind zinc ions, while site 2 has a preference for magnesium and/or manganese ions.</text>
</comment>
<feature type="binding site" evidence="5">
    <location>
        <position position="446"/>
    </location>
    <ligand>
        <name>AMP</name>
        <dbReference type="ChEBI" id="CHEBI:456215"/>
    </ligand>
</feature>
<evidence type="ECO:0000256" key="3">
    <source>
        <dbReference type="ARBA" id="ARBA00022801"/>
    </source>
</evidence>
<keyword evidence="3 7" id="KW-0378">Hydrolase</keyword>
<reference evidence="10" key="1">
    <citation type="submission" date="2016-11" db="UniProtKB">
        <authorList>
            <consortium name="WormBaseParasite"/>
        </authorList>
    </citation>
    <scope>IDENTIFICATION</scope>
</reference>
<evidence type="ECO:0000259" key="8">
    <source>
        <dbReference type="PROSITE" id="PS51845"/>
    </source>
</evidence>
<dbReference type="InterPro" id="IPR023088">
    <property type="entry name" value="PDEase"/>
</dbReference>
<evidence type="ECO:0000256" key="5">
    <source>
        <dbReference type="PIRSR" id="PIRSR623088-2"/>
    </source>
</evidence>
<dbReference type="WBParaSite" id="maker-uti_cns_0002668-snap-gene-0.2-mRNA-1">
    <property type="protein sequence ID" value="maker-uti_cns_0002668-snap-gene-0.2-mRNA-1"/>
    <property type="gene ID" value="maker-uti_cns_0002668-snap-gene-0.2"/>
</dbReference>
<evidence type="ECO:0000256" key="7">
    <source>
        <dbReference type="RuleBase" id="RU363067"/>
    </source>
</evidence>
<dbReference type="Gene3D" id="1.10.1300.10">
    <property type="entry name" value="3'5'-cyclic nucleotide phosphodiesterase, catalytic domain"/>
    <property type="match status" value="1"/>
</dbReference>
<dbReference type="Pfam" id="PF00233">
    <property type="entry name" value="PDEase_I"/>
    <property type="match status" value="1"/>
</dbReference>
<evidence type="ECO:0000256" key="2">
    <source>
        <dbReference type="ARBA" id="ARBA00022723"/>
    </source>
</evidence>
<feature type="binding site" evidence="5">
    <location>
        <position position="289"/>
    </location>
    <ligand>
        <name>AMP</name>
        <dbReference type="ChEBI" id="CHEBI:456215"/>
    </ligand>
</feature>
<dbReference type="Pfam" id="PF08499">
    <property type="entry name" value="PDEase_I_N"/>
    <property type="match status" value="1"/>
</dbReference>
<keyword evidence="9" id="KW-1185">Reference proteome</keyword>
<keyword evidence="2 6" id="KW-0479">Metal-binding</keyword>
<dbReference type="Proteomes" id="UP000095280">
    <property type="component" value="Unplaced"/>
</dbReference>
<comment type="similarity">
    <text evidence="7">Belongs to the cyclic nucleotide phosphodiesterase family.</text>
</comment>
<feature type="binding site" evidence="6">
    <location>
        <position position="288"/>
    </location>
    <ligand>
        <name>Zn(2+)</name>
        <dbReference type="ChEBI" id="CHEBI:29105"/>
        <label>1</label>
    </ligand>
</feature>
<dbReference type="PROSITE" id="PS51845">
    <property type="entry name" value="PDEASE_I_2"/>
    <property type="match status" value="1"/>
</dbReference>
<keyword evidence="1" id="KW-0140">cGMP</keyword>
<dbReference type="AlphaFoldDB" id="A0A1I8GQI4"/>
<feature type="domain" description="PDEase" evidence="8">
    <location>
        <begin position="167"/>
        <end position="498"/>
    </location>
</feature>
<evidence type="ECO:0000256" key="6">
    <source>
        <dbReference type="PIRSR" id="PIRSR623088-3"/>
    </source>
</evidence>
<dbReference type="InterPro" id="IPR002073">
    <property type="entry name" value="PDEase_catalytic_dom"/>
</dbReference>
<accession>A0A1I8GQI4</accession>
<organism evidence="9 10">
    <name type="scientific">Macrostomum lignano</name>
    <dbReference type="NCBI Taxonomy" id="282301"/>
    <lineage>
        <taxon>Eukaryota</taxon>
        <taxon>Metazoa</taxon>
        <taxon>Spiralia</taxon>
        <taxon>Lophotrochozoa</taxon>
        <taxon>Platyhelminthes</taxon>
        <taxon>Rhabditophora</taxon>
        <taxon>Macrostomorpha</taxon>
        <taxon>Macrostomida</taxon>
        <taxon>Macrostomidae</taxon>
        <taxon>Macrostomum</taxon>
    </lineage>
</organism>
<feature type="binding site" evidence="6">
    <location>
        <position position="395"/>
    </location>
    <ligand>
        <name>Zn(2+)</name>
        <dbReference type="ChEBI" id="CHEBI:29105"/>
        <label>1</label>
    </ligand>
</feature>
<feature type="binding site" evidence="5">
    <location>
        <begin position="248"/>
        <end position="252"/>
    </location>
    <ligand>
        <name>AMP</name>
        <dbReference type="ChEBI" id="CHEBI:456215"/>
    </ligand>
</feature>
<sequence length="517" mass="56785">MANNDLRGNLQLLAACKLKLHQLLELVQLDRVGKGEIVPSLMHSARLLEKVFLDRSRGRSFGELDEDLFSQASVGATAATAAAGKVNGADLTDGVNGTGSAIASEVPDDRVQEWLTNTFTRRGSVVATAGRRRRLRSLAAVVRTSVYFERLFRGGRAGAAGGDATAPQPPPVPIGAPALAYLEAGAHRWDFDPFGLADLTGDRPVRNMGLYLFHKFDLIDKFGMQMETLEAFLDLVESGYKRHGNPYHNCTHSADVAQSCCYIVAHHGLADWLSDVELLALVFAALVHDYEHTGTTNNYHVQTRSHLALVYNDRSVLESHHVSAVFRRMQEAKCNPLKGLAQPEYRQFRSLVIDMVLATDMSTHFAQVSAMKDAIPCPENLPRVDILAYVLHVADISHPAKSWSLHQRWTSQLNEEFFAQGDREKQLGLPCSPLCDREKTMVASSQVVVGRSAVEASATLIRPESRTKARRSRILSGGQLVHPLGVAEVFVPRLVEVRAEGDVMLRGLLSSPMPQKG</sequence>
<evidence type="ECO:0000256" key="1">
    <source>
        <dbReference type="ARBA" id="ARBA00022535"/>
    </source>
</evidence>
<feature type="binding site" evidence="5">
    <location>
        <position position="395"/>
    </location>
    <ligand>
        <name>AMP</name>
        <dbReference type="ChEBI" id="CHEBI:456215"/>
    </ligand>
</feature>
<dbReference type="InterPro" id="IPR023174">
    <property type="entry name" value="PDEase_CS"/>
</dbReference>
<dbReference type="GO" id="GO:0004114">
    <property type="term" value="F:3',5'-cyclic-nucleotide phosphodiesterase activity"/>
    <property type="evidence" value="ECO:0007669"/>
    <property type="project" value="InterPro"/>
</dbReference>
<evidence type="ECO:0000256" key="4">
    <source>
        <dbReference type="PIRSR" id="PIRSR623088-1"/>
    </source>
</evidence>
<dbReference type="GO" id="GO:0007165">
    <property type="term" value="P:signal transduction"/>
    <property type="evidence" value="ECO:0007669"/>
    <property type="project" value="InterPro"/>
</dbReference>